<dbReference type="InterPro" id="IPR039448">
    <property type="entry name" value="Beta_helix"/>
</dbReference>
<keyword evidence="1" id="KW-0479">Metal-binding</keyword>
<dbReference type="SUPFAM" id="SSF52540">
    <property type="entry name" value="P-loop containing nucleoside triphosphate hydrolases"/>
    <property type="match status" value="1"/>
</dbReference>
<dbReference type="EMBL" id="CALNXK010000013">
    <property type="protein sequence ID" value="CAH3045031.1"/>
    <property type="molecule type" value="Genomic_DNA"/>
</dbReference>
<dbReference type="Pfam" id="PF13229">
    <property type="entry name" value="Beta_helix"/>
    <property type="match status" value="1"/>
</dbReference>
<evidence type="ECO:0000256" key="1">
    <source>
        <dbReference type="ARBA" id="ARBA00022723"/>
    </source>
</evidence>
<dbReference type="PANTHER" id="PTHR35205">
    <property type="entry name" value="NB-ARC AND TPR DOMAIN PROTEIN"/>
    <property type="match status" value="1"/>
</dbReference>
<evidence type="ECO:0000259" key="5">
    <source>
        <dbReference type="PROSITE" id="PS01360"/>
    </source>
</evidence>
<reference evidence="6 7" key="1">
    <citation type="submission" date="2022-05" db="EMBL/GenBank/DDBJ databases">
        <authorList>
            <consortium name="Genoscope - CEA"/>
            <person name="William W."/>
        </authorList>
    </citation>
    <scope>NUCLEOTIDE SEQUENCE [LARGE SCALE GENOMIC DNA]</scope>
</reference>
<name>A0ABN8NBB0_9CNID</name>
<dbReference type="Pfam" id="PF25000">
    <property type="entry name" value="DUF7779"/>
    <property type="match status" value="1"/>
</dbReference>
<dbReference type="SUPFAM" id="SSF51126">
    <property type="entry name" value="Pectin lyase-like"/>
    <property type="match status" value="1"/>
</dbReference>
<dbReference type="PROSITE" id="PS01360">
    <property type="entry name" value="ZF_MYND_1"/>
    <property type="match status" value="1"/>
</dbReference>
<dbReference type="InterPro" id="IPR011990">
    <property type="entry name" value="TPR-like_helical_dom_sf"/>
</dbReference>
<evidence type="ECO:0000313" key="7">
    <source>
        <dbReference type="Proteomes" id="UP001159405"/>
    </source>
</evidence>
<evidence type="ECO:0000313" key="6">
    <source>
        <dbReference type="EMBL" id="CAH3045031.1"/>
    </source>
</evidence>
<feature type="domain" description="MYND-type" evidence="5">
    <location>
        <begin position="1421"/>
        <end position="1462"/>
    </location>
</feature>
<dbReference type="InterPro" id="IPR027417">
    <property type="entry name" value="P-loop_NTPase"/>
</dbReference>
<dbReference type="InterPro" id="IPR002893">
    <property type="entry name" value="Znf_MYND"/>
</dbReference>
<evidence type="ECO:0000256" key="4">
    <source>
        <dbReference type="SAM" id="Coils"/>
    </source>
</evidence>
<dbReference type="PANTHER" id="PTHR35205:SF1">
    <property type="entry name" value="ZU5 DOMAIN-CONTAINING PROTEIN"/>
    <property type="match status" value="1"/>
</dbReference>
<sequence>MIWDIQNKRHSSLQFREGGAMNISEDQKRWVVVGIAFNKLVPHIRPFVEQSLQAEYQSLKSSHNIHIQTPPGILKNHPKHLKYENINSNSSHKLSPFKFDFSKFDYKVSSHVDFAKLYLQPFMAKFSAFDGKCDGSAVLSLLVEVPVFSNATQSSAKTVREDVRNEWAHCNFTDWDAAKFQGCFQEMRELVHSFGLPTAGETTLLSELNDWESKGTSFCGNCPVDPSLLSLVHNEVLQLSSSLEDFVCQFKEHYDLLKSQLFEVKQNLEELLELPQKVKEMKNDVETLKQQMADLSCSALKRQQCVNPPSFFGALERNEYFTGRKNELESLDKAFQDVTTTKDVLKGCKERTKVHGICGLGGCGKSSLAFEYAWRNLERYSGGVYVINGESDELLRASVQGIHGQFVYKSQPNRHEEAKQFDQLMTETLSWLGSLRHKWLLLVDNMDQKKLSSYTRKMFLGQWKNKTLGDILVTSRRSPQAFCEDLDLRPENCLELDAFPVDESIEFLKKRTGLATAFENQEEGVTELAQELGGLPLALEQAAAYITALKCSAQSYLEQYREQKSILLNRKSAKPCSEVYSEARLAVQTTWRLNFSYIENDETDEGLGKAASFFMKIATYLSPDEIPIEILNVGAPEIDHKYLKDRLKMPIGAEQIVDLLLRFSLFKRKSDDSLSIHRLVQETLKERYSNEGETEKAFSSAIRMLHHSFLDCVGGTDFLYEWQLRQDYLKDETGSCKDQFRQRLESLRQAKLESRRWKVLSLNATHLLFHLLKNSCLKPDYLFREETARIFCEAALYCYSLEMNSEGYRLQQYVFEILCAVKKSICFYKGDELMKVARVLRPLCDPSVVFLKLRAPSDETIENAISRTGVKIGTTQNNELLEGIEMIKPKAREAFSRGDYQASSDLYTEILNLPIAVNQPSARPLGTIFCHRGITNMQLKNIETALEDFNASIYADTELYRGYYWKAYTLCKLVESGRTEFTSRAQAAAAVLHYKFARSKAGDIRKLQRQFQKVSGLLDRIKYNFVTSVNQLKELESQLSGERNSNDPFTVILAEGKFDLNKIVLSKGCYYFVCLPGSSAVLSFSRGLFLSDASFLFENVHFENSLPSANLDQPLSSEARASSTAEREELHSITLGKSHLIKKQVTTGSEREVNALIEANDVKSLVMDHCLVDSSNGVGVLVEAQHCQQVIVSVRSTVIQMSDGPGIFIRGGTADSHISICDSQLHSNMCGILMFTPARFYMENNRILYNLAGGIVAAGGCNGGLLRNSLEGSRCAILLKGSNATVEESVISEQSGWGIVVCAGSNLICKQTTFGDNCCGGLRVMLNGKGNVLVEKCEFRKNLGPDVFPANAKEICPLDLQCKEIFTSPQESSSIFHLRNFLQLAKTDMLEYADELKIPLLLDNRVLDVPDVLPWEPRERCSGCWKDLQSVVDFMECSSCLVARFCSRQCSDTARDVHSFVCNSILEANKECQPLQLLSKSPIKAACQRKAGNCLCVITALFNVLGPAESRGRGICILTCPQRNLHTVLKSVHLHSFVMFHGVLIKESMLDIKAASILANFDPESQTVTVYWHRIFPVEKVPNGWNWVNRSLDLFAKSCTSEGAS</sequence>
<dbReference type="Proteomes" id="UP001159405">
    <property type="component" value="Unassembled WGS sequence"/>
</dbReference>
<gene>
    <name evidence="6" type="ORF">PLOB_00006550</name>
</gene>
<evidence type="ECO:0000256" key="2">
    <source>
        <dbReference type="ARBA" id="ARBA00022771"/>
    </source>
</evidence>
<protein>
    <recommendedName>
        <fullName evidence="5">MYND-type domain-containing protein</fullName>
    </recommendedName>
</protein>
<accession>A0ABN8NBB0</accession>
<keyword evidence="3" id="KW-0862">Zinc</keyword>
<dbReference type="InterPro" id="IPR056681">
    <property type="entry name" value="DUF7779"/>
</dbReference>
<evidence type="ECO:0000256" key="3">
    <source>
        <dbReference type="ARBA" id="ARBA00022833"/>
    </source>
</evidence>
<dbReference type="InterPro" id="IPR012334">
    <property type="entry name" value="Pectin_lyas_fold"/>
</dbReference>
<keyword evidence="2" id="KW-0863">Zinc-finger</keyword>
<organism evidence="6 7">
    <name type="scientific">Porites lobata</name>
    <dbReference type="NCBI Taxonomy" id="104759"/>
    <lineage>
        <taxon>Eukaryota</taxon>
        <taxon>Metazoa</taxon>
        <taxon>Cnidaria</taxon>
        <taxon>Anthozoa</taxon>
        <taxon>Hexacorallia</taxon>
        <taxon>Scleractinia</taxon>
        <taxon>Fungiina</taxon>
        <taxon>Poritidae</taxon>
        <taxon>Porites</taxon>
    </lineage>
</organism>
<dbReference type="Gene3D" id="2.160.20.10">
    <property type="entry name" value="Single-stranded right-handed beta-helix, Pectin lyase-like"/>
    <property type="match status" value="1"/>
</dbReference>
<keyword evidence="4" id="KW-0175">Coiled coil</keyword>
<keyword evidence="7" id="KW-1185">Reference proteome</keyword>
<dbReference type="InterPro" id="IPR011050">
    <property type="entry name" value="Pectin_lyase_fold/virulence"/>
</dbReference>
<comment type="caution">
    <text evidence="6">The sequence shown here is derived from an EMBL/GenBank/DDBJ whole genome shotgun (WGS) entry which is preliminary data.</text>
</comment>
<dbReference type="Gene3D" id="1.25.40.10">
    <property type="entry name" value="Tetratricopeptide repeat domain"/>
    <property type="match status" value="1"/>
</dbReference>
<proteinExistence type="predicted"/>
<dbReference type="Gene3D" id="3.40.50.300">
    <property type="entry name" value="P-loop containing nucleotide triphosphate hydrolases"/>
    <property type="match status" value="1"/>
</dbReference>
<dbReference type="SUPFAM" id="SSF48452">
    <property type="entry name" value="TPR-like"/>
    <property type="match status" value="1"/>
</dbReference>
<dbReference type="SUPFAM" id="SSF144232">
    <property type="entry name" value="HIT/MYND zinc finger-like"/>
    <property type="match status" value="1"/>
</dbReference>
<feature type="coiled-coil region" evidence="4">
    <location>
        <begin position="254"/>
        <end position="298"/>
    </location>
</feature>